<evidence type="ECO:0000313" key="7">
    <source>
        <dbReference type="Proteomes" id="UP000236161"/>
    </source>
</evidence>
<feature type="region of interest" description="Disordered" evidence="4">
    <location>
        <begin position="102"/>
        <end position="123"/>
    </location>
</feature>
<dbReference type="Proteomes" id="UP000236161">
    <property type="component" value="Unassembled WGS sequence"/>
</dbReference>
<dbReference type="PROSITE" id="PS51192">
    <property type="entry name" value="HELICASE_ATP_BIND_1"/>
    <property type="match status" value="1"/>
</dbReference>
<keyword evidence="2 6" id="KW-0378">Hydrolase</keyword>
<evidence type="ECO:0000256" key="1">
    <source>
        <dbReference type="ARBA" id="ARBA00022741"/>
    </source>
</evidence>
<dbReference type="EC" id="3.6.4.-" evidence="6"/>
<feature type="domain" description="Helicase ATP-binding" evidence="5">
    <location>
        <begin position="418"/>
        <end position="687"/>
    </location>
</feature>
<dbReference type="InterPro" id="IPR050628">
    <property type="entry name" value="SNF2_RAD54_helicase_TF"/>
</dbReference>
<dbReference type="GO" id="GO:0005524">
    <property type="term" value="F:ATP binding"/>
    <property type="evidence" value="ECO:0007669"/>
    <property type="project" value="UniProtKB-KW"/>
</dbReference>
<sequence length="731" mass="80857">MQKLLVGSFPMQMEIINIDSSESESDTEFESTQLYGLSTNSIANPSGNALGMFRDQNHDTTIHTNGGKMSASHLSSGSIPVAVTSDVQATIAENDGADVASMSNGLEKSFGSHEKDAHSPQPQKYSGMIPQMNPENGTVISNLGIDAQSSQSSKRTLPSSFLSVPSVKSHGEKNKWYGASVDGLADTASRLDAKSKQHTQKEGHLSYVQARNTVGFVDDQRSNRISMLQDFGAANASGPIVHLEGVGKTKNENNIHEKDHRTLPPWWNKHGNASMASEGNSKNNGTKLSHTMSVNKSDNAQRLPDSLIRNEKRTTSLEGLYEGRDDVYIYENASTSRVLPPSFLHGKFTSNARLGGSSDRGNFPGNVERRPEHDETPIYQEALQNLGQPNLEDDLPEGLMSVTLLKHQKISLAWMVQKEKSVHCAGGILADDQGLGKTISMIALILKQMDLQLKFTSGDSHHVTPEALNLDDDEACNDSNAKCIEKMDRKTKQMASNSDNCKPAAGTLVVCPASVLRQWARELDEKVCDSAKLSYLVYHGGTRTKDPRFVAKHDVVLTTYSIITNEVPKQPLVDDDNDDQRNMDKYGVAPEFRAGKKRKQTPSANRNGKKNGKGLKESQFDYDSGPIARVRWFRVVLDEAQTIKNHRTKVARACCGLRAKRRWCLSGTPMQNAIDDLYSYFKFLKYEPYSAYSSFCNTIKYPISRNASHGYKKLQTLLRIVLLRRTKGTFM</sequence>
<feature type="region of interest" description="Disordered" evidence="4">
    <location>
        <begin position="256"/>
        <end position="303"/>
    </location>
</feature>
<dbReference type="InterPro" id="IPR038718">
    <property type="entry name" value="SNF2-like_sf"/>
</dbReference>
<dbReference type="SUPFAM" id="SSF52540">
    <property type="entry name" value="P-loop containing nucleoside triphosphate hydrolases"/>
    <property type="match status" value="1"/>
</dbReference>
<evidence type="ECO:0000256" key="3">
    <source>
        <dbReference type="ARBA" id="ARBA00022840"/>
    </source>
</evidence>
<evidence type="ECO:0000313" key="6">
    <source>
        <dbReference type="EMBL" id="PKA45874.1"/>
    </source>
</evidence>
<keyword evidence="1" id="KW-0547">Nucleotide-binding</keyword>
<dbReference type="InterPro" id="IPR014001">
    <property type="entry name" value="Helicase_ATP-bd"/>
</dbReference>
<dbReference type="OrthoDB" id="694225at2759"/>
<gene>
    <name evidence="6" type="ORF">AXF42_Ash016900</name>
</gene>
<dbReference type="PANTHER" id="PTHR45626">
    <property type="entry name" value="TRANSCRIPTION TERMINATION FACTOR 2-RELATED"/>
    <property type="match status" value="1"/>
</dbReference>
<dbReference type="EMBL" id="KZ454678">
    <property type="protein sequence ID" value="PKA45874.1"/>
    <property type="molecule type" value="Genomic_DNA"/>
</dbReference>
<dbReference type="CDD" id="cd18008">
    <property type="entry name" value="DEXDc_SHPRH-like"/>
    <property type="match status" value="1"/>
</dbReference>
<evidence type="ECO:0000256" key="4">
    <source>
        <dbReference type="SAM" id="MobiDB-lite"/>
    </source>
</evidence>
<evidence type="ECO:0000259" key="5">
    <source>
        <dbReference type="PROSITE" id="PS51192"/>
    </source>
</evidence>
<dbReference type="GO" id="GO:0005634">
    <property type="term" value="C:nucleus"/>
    <property type="evidence" value="ECO:0007669"/>
    <property type="project" value="TreeGrafter"/>
</dbReference>
<dbReference type="Pfam" id="PF00176">
    <property type="entry name" value="SNF2-rel_dom"/>
    <property type="match status" value="1"/>
</dbReference>
<accession>A0A2H9ZRF1</accession>
<protein>
    <submittedName>
        <fullName evidence="6">SWI/SNF-related matrix-associated actin-dependent regulator of chromatin subfamily A member 3-like 2</fullName>
        <ecNumber evidence="6">3.6.4.-</ecNumber>
    </submittedName>
</protein>
<dbReference type="PANTHER" id="PTHR45626:SF24">
    <property type="entry name" value="HELICASE-LIKE TRANSCRIPTION FACTOR CHR28-RELATED"/>
    <property type="match status" value="1"/>
</dbReference>
<dbReference type="GO" id="GO:0006281">
    <property type="term" value="P:DNA repair"/>
    <property type="evidence" value="ECO:0007669"/>
    <property type="project" value="TreeGrafter"/>
</dbReference>
<reference evidence="6 7" key="1">
    <citation type="journal article" date="2017" name="Nature">
        <title>The Apostasia genome and the evolution of orchids.</title>
        <authorList>
            <person name="Zhang G.Q."/>
            <person name="Liu K.W."/>
            <person name="Li Z."/>
            <person name="Lohaus R."/>
            <person name="Hsiao Y.Y."/>
            <person name="Niu S.C."/>
            <person name="Wang J.Y."/>
            <person name="Lin Y.C."/>
            <person name="Xu Q."/>
            <person name="Chen L.J."/>
            <person name="Yoshida K."/>
            <person name="Fujiwara S."/>
            <person name="Wang Z.W."/>
            <person name="Zhang Y.Q."/>
            <person name="Mitsuda N."/>
            <person name="Wang M."/>
            <person name="Liu G.H."/>
            <person name="Pecoraro L."/>
            <person name="Huang H.X."/>
            <person name="Xiao X.J."/>
            <person name="Lin M."/>
            <person name="Wu X.Y."/>
            <person name="Wu W.L."/>
            <person name="Chen Y.Y."/>
            <person name="Chang S.B."/>
            <person name="Sakamoto S."/>
            <person name="Ohme-Takagi M."/>
            <person name="Yagi M."/>
            <person name="Zeng S.J."/>
            <person name="Shen C.Y."/>
            <person name="Yeh C.M."/>
            <person name="Luo Y.B."/>
            <person name="Tsai W.C."/>
            <person name="Van de Peer Y."/>
            <person name="Liu Z.J."/>
        </authorList>
    </citation>
    <scope>NUCLEOTIDE SEQUENCE [LARGE SCALE GENOMIC DNA]</scope>
    <source>
        <strain evidence="7">cv. Shenzhen</strain>
        <tissue evidence="6">Stem</tissue>
    </source>
</reference>
<dbReference type="InterPro" id="IPR000330">
    <property type="entry name" value="SNF2_N"/>
</dbReference>
<dbReference type="GO" id="GO:0016787">
    <property type="term" value="F:hydrolase activity"/>
    <property type="evidence" value="ECO:0007669"/>
    <property type="project" value="UniProtKB-KW"/>
</dbReference>
<evidence type="ECO:0000256" key="2">
    <source>
        <dbReference type="ARBA" id="ARBA00022801"/>
    </source>
</evidence>
<keyword evidence="3" id="KW-0067">ATP-binding</keyword>
<dbReference type="InterPro" id="IPR027417">
    <property type="entry name" value="P-loop_NTPase"/>
</dbReference>
<dbReference type="GO" id="GO:0008094">
    <property type="term" value="F:ATP-dependent activity, acting on DNA"/>
    <property type="evidence" value="ECO:0007669"/>
    <property type="project" value="TreeGrafter"/>
</dbReference>
<name>A0A2H9ZRF1_9ASPA</name>
<dbReference type="Gene3D" id="3.40.50.10810">
    <property type="entry name" value="Tandem AAA-ATPase domain"/>
    <property type="match status" value="3"/>
</dbReference>
<proteinExistence type="predicted"/>
<feature type="compositionally biased region" description="Polar residues" evidence="4">
    <location>
        <begin position="274"/>
        <end position="300"/>
    </location>
</feature>
<dbReference type="STRING" id="1088818.A0A2H9ZRF1"/>
<feature type="region of interest" description="Disordered" evidence="4">
    <location>
        <begin position="590"/>
        <end position="619"/>
    </location>
</feature>
<dbReference type="AlphaFoldDB" id="A0A2H9ZRF1"/>
<organism evidence="6 7">
    <name type="scientific">Apostasia shenzhenica</name>
    <dbReference type="NCBI Taxonomy" id="1088818"/>
    <lineage>
        <taxon>Eukaryota</taxon>
        <taxon>Viridiplantae</taxon>
        <taxon>Streptophyta</taxon>
        <taxon>Embryophyta</taxon>
        <taxon>Tracheophyta</taxon>
        <taxon>Spermatophyta</taxon>
        <taxon>Magnoliopsida</taxon>
        <taxon>Liliopsida</taxon>
        <taxon>Asparagales</taxon>
        <taxon>Orchidaceae</taxon>
        <taxon>Apostasioideae</taxon>
        <taxon>Apostasia</taxon>
    </lineage>
</organism>
<dbReference type="SMART" id="SM00487">
    <property type="entry name" value="DEXDc"/>
    <property type="match status" value="1"/>
</dbReference>
<keyword evidence="7" id="KW-1185">Reference proteome</keyword>
<dbReference type="FunFam" id="3.40.50.10810:FF:000068">
    <property type="entry name" value="SNF2 domain-containing protein / helicase domain-containing protein / zinc finger protein-like protein"/>
    <property type="match status" value="1"/>
</dbReference>